<dbReference type="InterPro" id="IPR029068">
    <property type="entry name" value="Glyas_Bleomycin-R_OHBP_Dase"/>
</dbReference>
<dbReference type="InterPro" id="IPR051332">
    <property type="entry name" value="Fosfomycin_Res_Enzymes"/>
</dbReference>
<evidence type="ECO:0000259" key="2">
    <source>
        <dbReference type="PROSITE" id="PS51819"/>
    </source>
</evidence>
<dbReference type="Gene3D" id="3.10.180.10">
    <property type="entry name" value="2,3-Dihydroxybiphenyl 1,2-Dioxygenase, domain 1"/>
    <property type="match status" value="1"/>
</dbReference>
<keyword evidence="4" id="KW-1185">Reference proteome</keyword>
<dbReference type="GO" id="GO:0046872">
    <property type="term" value="F:metal ion binding"/>
    <property type="evidence" value="ECO:0007669"/>
    <property type="project" value="UniProtKB-KW"/>
</dbReference>
<sequence>MLKGLNHLTLAVTDLAVSVDFYQNVLQMTLHARWDSGAYLTCDDLWLCLSYDESRQRLSADCSDYTHYAFSLEQRDFAVFCARLDAVNVTVWKVNRSEGDSFYFLDPDGHKLEIHVGDIRQRLAACRKKPYQGMVFYPPS</sequence>
<dbReference type="Proteomes" id="UP000044377">
    <property type="component" value="Unassembled WGS sequence"/>
</dbReference>
<reference evidence="4" key="1">
    <citation type="submission" date="2015-01" db="EMBL/GenBank/DDBJ databases">
        <authorList>
            <person name="Paterson Steve"/>
        </authorList>
    </citation>
    <scope>NUCLEOTIDE SEQUENCE [LARGE SCALE GENOMIC DNA]</scope>
    <source>
        <strain evidence="4">OBR1</strain>
    </source>
</reference>
<dbReference type="InterPro" id="IPR037523">
    <property type="entry name" value="VOC_core"/>
</dbReference>
<accession>A0A0G4JRY9</accession>
<name>A0A0G4JRY9_9GAMM</name>
<dbReference type="NCBIfam" id="NF000496">
    <property type="entry name" value="Fos_GSH"/>
    <property type="match status" value="1"/>
</dbReference>
<dbReference type="EMBL" id="CGIG01000001">
    <property type="protein sequence ID" value="CPR14739.1"/>
    <property type="molecule type" value="Genomic_DNA"/>
</dbReference>
<keyword evidence="1" id="KW-0479">Metal-binding</keyword>
<dbReference type="InterPro" id="IPR004360">
    <property type="entry name" value="Glyas_Fos-R_dOase_dom"/>
</dbReference>
<feature type="domain" description="VOC" evidence="2">
    <location>
        <begin position="4"/>
        <end position="117"/>
    </location>
</feature>
<dbReference type="AlphaFoldDB" id="A0A0G4JRY9"/>
<dbReference type="RefSeq" id="WP_048636462.1">
    <property type="nucleotide sequence ID" value="NZ_CGIG01000001.1"/>
</dbReference>
<dbReference type="Pfam" id="PF00903">
    <property type="entry name" value="Glyoxalase"/>
    <property type="match status" value="1"/>
</dbReference>
<dbReference type="PANTHER" id="PTHR36113:SF6">
    <property type="entry name" value="FOSFOMYCIN RESISTANCE PROTEIN FOSX"/>
    <property type="match status" value="1"/>
</dbReference>
<dbReference type="SUPFAM" id="SSF54593">
    <property type="entry name" value="Glyoxalase/Bleomycin resistance protein/Dihydroxybiphenyl dioxygenase"/>
    <property type="match status" value="1"/>
</dbReference>
<gene>
    <name evidence="3" type="ORF">BN1221_01110c</name>
</gene>
<dbReference type="STRING" id="1109412.BN1221_01110c"/>
<dbReference type="OrthoDB" id="4265398at2"/>
<proteinExistence type="predicted"/>
<dbReference type="PROSITE" id="PS51819">
    <property type="entry name" value="VOC"/>
    <property type="match status" value="1"/>
</dbReference>
<organism evidence="3 4">
    <name type="scientific">Brenneria goodwinii</name>
    <dbReference type="NCBI Taxonomy" id="1109412"/>
    <lineage>
        <taxon>Bacteria</taxon>
        <taxon>Pseudomonadati</taxon>
        <taxon>Pseudomonadota</taxon>
        <taxon>Gammaproteobacteria</taxon>
        <taxon>Enterobacterales</taxon>
        <taxon>Pectobacteriaceae</taxon>
        <taxon>Brenneria</taxon>
    </lineage>
</organism>
<evidence type="ECO:0000313" key="3">
    <source>
        <dbReference type="EMBL" id="CPR14739.1"/>
    </source>
</evidence>
<evidence type="ECO:0000256" key="1">
    <source>
        <dbReference type="ARBA" id="ARBA00022723"/>
    </source>
</evidence>
<dbReference type="PANTHER" id="PTHR36113">
    <property type="entry name" value="LYASE, PUTATIVE-RELATED-RELATED"/>
    <property type="match status" value="1"/>
</dbReference>
<evidence type="ECO:0000313" key="4">
    <source>
        <dbReference type="Proteomes" id="UP000044377"/>
    </source>
</evidence>
<protein>
    <submittedName>
        <fullName evidence="3">Fosfomycin resistance protein FosA</fullName>
    </submittedName>
</protein>